<reference evidence="1" key="1">
    <citation type="submission" date="2020-05" db="EMBL/GenBank/DDBJ databases">
        <authorList>
            <person name="Chiriac C."/>
            <person name="Salcher M."/>
            <person name="Ghai R."/>
            <person name="Kavagutti S V."/>
        </authorList>
    </citation>
    <scope>NUCLEOTIDE SEQUENCE</scope>
</reference>
<proteinExistence type="predicted"/>
<sequence>MNRSKVSTWIRRPSRLFLLSGESGLRNSPDSIFSRSQTRCSFSEMCSTS</sequence>
<gene>
    <name evidence="1" type="ORF">UFOPK3564_02252</name>
</gene>
<organism evidence="1">
    <name type="scientific">freshwater metagenome</name>
    <dbReference type="NCBI Taxonomy" id="449393"/>
    <lineage>
        <taxon>unclassified sequences</taxon>
        <taxon>metagenomes</taxon>
        <taxon>ecological metagenomes</taxon>
    </lineage>
</organism>
<dbReference type="AlphaFoldDB" id="A0A6J7IEN6"/>
<name>A0A6J7IEN6_9ZZZZ</name>
<dbReference type="EMBL" id="CAFBMK010000149">
    <property type="protein sequence ID" value="CAB4928727.1"/>
    <property type="molecule type" value="Genomic_DNA"/>
</dbReference>
<protein>
    <submittedName>
        <fullName evidence="1">Unannotated protein</fullName>
    </submittedName>
</protein>
<accession>A0A6J7IEN6</accession>
<evidence type="ECO:0000313" key="1">
    <source>
        <dbReference type="EMBL" id="CAB4928727.1"/>
    </source>
</evidence>